<comment type="caution">
    <text evidence="7">The sequence shown here is derived from an EMBL/GenBank/DDBJ whole genome shotgun (WGS) entry which is preliminary data.</text>
</comment>
<comment type="similarity">
    <text evidence="1 5">Belongs to the flavin oxidoreductase frp family.</text>
</comment>
<evidence type="ECO:0000256" key="2">
    <source>
        <dbReference type="ARBA" id="ARBA00022630"/>
    </source>
</evidence>
<dbReference type="PANTHER" id="PTHR43425:SF2">
    <property type="entry name" value="OXYGEN-INSENSITIVE NADPH NITROREDUCTASE"/>
    <property type="match status" value="1"/>
</dbReference>
<dbReference type="InterPro" id="IPR016446">
    <property type="entry name" value="Flavin_OxRdtase_Frp"/>
</dbReference>
<reference evidence="7 8" key="1">
    <citation type="submission" date="2021-03" db="EMBL/GenBank/DDBJ databases">
        <title>Genomic Encyclopedia of Type Strains, Phase IV (KMG-IV): sequencing the most valuable type-strain genomes for metagenomic binning, comparative biology and taxonomic classification.</title>
        <authorList>
            <person name="Goeker M."/>
        </authorList>
    </citation>
    <scope>NUCLEOTIDE SEQUENCE [LARGE SCALE GENOMIC DNA]</scope>
    <source>
        <strain evidence="7 8">DSM 27512</strain>
    </source>
</reference>
<keyword evidence="3 5" id="KW-0288">FMN</keyword>
<proteinExistence type="inferred from homology"/>
<evidence type="ECO:0000256" key="4">
    <source>
        <dbReference type="ARBA" id="ARBA00023002"/>
    </source>
</evidence>
<evidence type="ECO:0000256" key="1">
    <source>
        <dbReference type="ARBA" id="ARBA00008366"/>
    </source>
</evidence>
<sequence length="244" mass="28385">MNKTIEELHKRKSVRAFEEKEISKDIKELILQSAFQAPTAGNQMLYSIIDVTDQKLKDRLSITCDNQPFIAKAPMVLIFIADCRKWFDAYTFAGLQPRNPGAGDILLAMQDAVIAAQNTVVAAQSLGIGSCYIGDILENAEEHISLLELDDYVIPISMVVYGYPTKQQIDREKPKRFEKEYMVHENSYRRLTEEETRKMFEKQSTKEDFNYDDFMEKFCNRKYMSEFSKEMTRSAEIYLKKFML</sequence>
<dbReference type="Gene3D" id="3.40.109.10">
    <property type="entry name" value="NADH Oxidase"/>
    <property type="match status" value="1"/>
</dbReference>
<dbReference type="SUPFAM" id="SSF55469">
    <property type="entry name" value="FMN-dependent nitroreductase-like"/>
    <property type="match status" value="1"/>
</dbReference>
<keyword evidence="8" id="KW-1185">Reference proteome</keyword>
<evidence type="ECO:0000256" key="3">
    <source>
        <dbReference type="ARBA" id="ARBA00022643"/>
    </source>
</evidence>
<dbReference type="Pfam" id="PF00881">
    <property type="entry name" value="Nitroreductase"/>
    <property type="match status" value="1"/>
</dbReference>
<keyword evidence="2 5" id="KW-0285">Flavoprotein</keyword>
<dbReference type="PANTHER" id="PTHR43425">
    <property type="entry name" value="OXYGEN-INSENSITIVE NADPH NITROREDUCTASE"/>
    <property type="match status" value="1"/>
</dbReference>
<dbReference type="Proteomes" id="UP001314903">
    <property type="component" value="Unassembled WGS sequence"/>
</dbReference>
<dbReference type="InterPro" id="IPR000415">
    <property type="entry name" value="Nitroreductase-like"/>
</dbReference>
<evidence type="ECO:0000313" key="8">
    <source>
        <dbReference type="Proteomes" id="UP001314903"/>
    </source>
</evidence>
<feature type="domain" description="Nitroreductase" evidence="6">
    <location>
        <begin position="10"/>
        <end position="163"/>
    </location>
</feature>
<gene>
    <name evidence="7" type="ORF">J2Z35_001508</name>
</gene>
<keyword evidence="5" id="KW-0521">NADP</keyword>
<evidence type="ECO:0000259" key="6">
    <source>
        <dbReference type="Pfam" id="PF00881"/>
    </source>
</evidence>
<dbReference type="RefSeq" id="WP_209660773.1">
    <property type="nucleotide sequence ID" value="NZ_JAGGLI010000014.1"/>
</dbReference>
<dbReference type="EMBL" id="JAGGLI010000014">
    <property type="protein sequence ID" value="MBP2027711.1"/>
    <property type="molecule type" value="Genomic_DNA"/>
</dbReference>
<name>A0ABS4KKF3_9FIRM</name>
<protein>
    <submittedName>
        <fullName evidence="7">Nitroreductase</fullName>
    </submittedName>
</protein>
<evidence type="ECO:0000256" key="5">
    <source>
        <dbReference type="PIRNR" id="PIRNR005426"/>
    </source>
</evidence>
<keyword evidence="4 5" id="KW-0560">Oxidoreductase</keyword>
<evidence type="ECO:0000313" key="7">
    <source>
        <dbReference type="EMBL" id="MBP2027711.1"/>
    </source>
</evidence>
<dbReference type="PIRSF" id="PIRSF005426">
    <property type="entry name" value="Frp"/>
    <property type="match status" value="1"/>
</dbReference>
<organism evidence="7 8">
    <name type="scientific">Acetoanaerobium pronyense</name>
    <dbReference type="NCBI Taxonomy" id="1482736"/>
    <lineage>
        <taxon>Bacteria</taxon>
        <taxon>Bacillati</taxon>
        <taxon>Bacillota</taxon>
        <taxon>Clostridia</taxon>
        <taxon>Peptostreptococcales</taxon>
        <taxon>Filifactoraceae</taxon>
        <taxon>Acetoanaerobium</taxon>
    </lineage>
</organism>
<accession>A0ABS4KKF3</accession>
<dbReference type="InterPro" id="IPR029479">
    <property type="entry name" value="Nitroreductase"/>
</dbReference>